<organism evidence="2 3">
    <name type="scientific">Saccharothrix espanaensis (strain ATCC 51144 / DSM 44229 / JCM 9112 / NBRC 15066 / NRRL 15764)</name>
    <dbReference type="NCBI Taxonomy" id="1179773"/>
    <lineage>
        <taxon>Bacteria</taxon>
        <taxon>Bacillati</taxon>
        <taxon>Actinomycetota</taxon>
        <taxon>Actinomycetes</taxon>
        <taxon>Pseudonocardiales</taxon>
        <taxon>Pseudonocardiaceae</taxon>
        <taxon>Saccharothrix</taxon>
    </lineage>
</organism>
<protein>
    <submittedName>
        <fullName evidence="2">Carboxylesterase</fullName>
        <ecNumber evidence="2">3.1.1.1</ecNumber>
    </submittedName>
</protein>
<evidence type="ECO:0000259" key="1">
    <source>
        <dbReference type="Pfam" id="PF00135"/>
    </source>
</evidence>
<keyword evidence="3" id="KW-1185">Reference proteome</keyword>
<feature type="domain" description="Carboxylesterase type B" evidence="1">
    <location>
        <begin position="24"/>
        <end position="479"/>
    </location>
</feature>
<reference evidence="2 3" key="1">
    <citation type="journal article" date="2012" name="BMC Genomics">
        <title>Complete genome sequence of Saccharothrix espanaensis DSM 44229T and comparison to the other completely sequenced Pseudonocardiaceae.</title>
        <authorList>
            <person name="Strobel T."/>
            <person name="Al-Dilaimi A."/>
            <person name="Blom J."/>
            <person name="Gessner A."/>
            <person name="Kalinowski J."/>
            <person name="Luzhetska M."/>
            <person name="Puhler A."/>
            <person name="Szczepanowski R."/>
            <person name="Bechthold A."/>
            <person name="Ruckert C."/>
        </authorList>
    </citation>
    <scope>NUCLEOTIDE SEQUENCE [LARGE SCALE GENOMIC DNA]</scope>
    <source>
        <strain evidence="3">ATCC 51144 / DSM 44229 / JCM 9112 / NBRC 15066 / NRRL 15764</strain>
    </source>
</reference>
<keyword evidence="2" id="KW-0378">Hydrolase</keyword>
<dbReference type="STRING" id="1179773.BN6_06090"/>
<dbReference type="BioCyc" id="SESP1179773:BN6_RS03000-MONOMER"/>
<dbReference type="HOGENOM" id="CLU_006586_16_4_11"/>
<evidence type="ECO:0000313" key="2">
    <source>
        <dbReference type="EMBL" id="CCH27938.1"/>
    </source>
</evidence>
<dbReference type="eggNOG" id="COG2272">
    <property type="taxonomic scope" value="Bacteria"/>
</dbReference>
<name>K0JUM8_SACES</name>
<dbReference type="Gene3D" id="3.40.50.1820">
    <property type="entry name" value="alpha/beta hydrolase"/>
    <property type="match status" value="1"/>
</dbReference>
<dbReference type="PATRIC" id="fig|1179773.3.peg.613"/>
<dbReference type="AlphaFoldDB" id="K0JUM8"/>
<dbReference type="Proteomes" id="UP000006281">
    <property type="component" value="Chromosome"/>
</dbReference>
<dbReference type="SUPFAM" id="SSF53474">
    <property type="entry name" value="alpha/beta-Hydrolases"/>
    <property type="match status" value="1"/>
</dbReference>
<dbReference type="InterPro" id="IPR002018">
    <property type="entry name" value="CarbesteraseB"/>
</dbReference>
<gene>
    <name evidence="2" type="ordered locus">BN6_06090</name>
</gene>
<dbReference type="PANTHER" id="PTHR11559">
    <property type="entry name" value="CARBOXYLESTERASE"/>
    <property type="match status" value="1"/>
</dbReference>
<dbReference type="GO" id="GO:0106435">
    <property type="term" value="F:carboxylesterase activity"/>
    <property type="evidence" value="ECO:0007669"/>
    <property type="project" value="UniProtKB-EC"/>
</dbReference>
<dbReference type="PROSITE" id="PS51257">
    <property type="entry name" value="PROKAR_LIPOPROTEIN"/>
    <property type="match status" value="1"/>
</dbReference>
<dbReference type="EC" id="3.1.1.1" evidence="2"/>
<dbReference type="InterPro" id="IPR029058">
    <property type="entry name" value="AB_hydrolase_fold"/>
</dbReference>
<dbReference type="ESTHER" id="saces-k0jum8">
    <property type="family name" value="Carb_B_Bacteria"/>
</dbReference>
<dbReference type="Pfam" id="PF00135">
    <property type="entry name" value="COesterase"/>
    <property type="match status" value="1"/>
</dbReference>
<dbReference type="EMBL" id="HE804045">
    <property type="protein sequence ID" value="CCH27938.1"/>
    <property type="molecule type" value="Genomic_DNA"/>
</dbReference>
<evidence type="ECO:0000313" key="3">
    <source>
        <dbReference type="Proteomes" id="UP000006281"/>
    </source>
</evidence>
<dbReference type="InterPro" id="IPR050309">
    <property type="entry name" value="Type-B_Carboxylest/Lipase"/>
</dbReference>
<dbReference type="KEGG" id="sesp:BN6_06090"/>
<sequence>MRRGTWALVAALIVAGCGGTAVDNEVVRIDTGAVRGVVNGDHVLYQGIAYAAPPRGELRWAAPRRPAPWSGVLDATRPGSPCPQVGSSYSEVKVSEEECLFLNVTTPAARPPTRREPGGRVSGRPVMVWLHGDGAIGAGHYFDAARLAVRGDVVVVTINYRLGVFGGFGLPGLAGSGTFGLQDQRAALEWVRRNAAAFGGDPGNVTLFGVSYGATSVAAHLVAPESEGLFHRAIMHSAFTLIDLPAEAWYPGLDALPWLAWRHRSEIEALGQGVAAELGCADVACLRALPAAKILEHPHVMNLFQSFGYDTPPPELLAQGKFARVPVLSGATKDEHRNLVDIFRGEVAAEDYPRLLAAAFGDRADEVAAEYPLGDYATPALAWAQVLTDRMWARGTYRQHQLLSAHTTAYAFEFADPGATGQGATHSSDIPYLFPAAGEHRPLGEQMIRYWTAFARTGDPNTAGLPAWPTFGEGHVQSLAPDRIGPVDYAAEHRLPFWDRVTGRP</sequence>
<proteinExistence type="predicted"/>
<accession>K0JUM8</accession>